<dbReference type="Gene3D" id="3.30.450.20">
    <property type="entry name" value="PAS domain"/>
    <property type="match status" value="1"/>
</dbReference>
<dbReference type="InterPro" id="IPR035965">
    <property type="entry name" value="PAS-like_dom_sf"/>
</dbReference>
<evidence type="ECO:0000313" key="5">
    <source>
        <dbReference type="Proteomes" id="UP001321475"/>
    </source>
</evidence>
<dbReference type="InterPro" id="IPR003594">
    <property type="entry name" value="HATPase_dom"/>
</dbReference>
<dbReference type="PANTHER" id="PTHR43156">
    <property type="entry name" value="STAGE II SPORULATION PROTEIN E-RELATED"/>
    <property type="match status" value="1"/>
</dbReference>
<gene>
    <name evidence="4" type="ORF">GCM10025865_08890</name>
</gene>
<reference evidence="5" key="1">
    <citation type="journal article" date="2019" name="Int. J. Syst. Evol. Microbiol.">
        <title>The Global Catalogue of Microorganisms (GCM) 10K type strain sequencing project: providing services to taxonomists for standard genome sequencing and annotation.</title>
        <authorList>
            <consortium name="The Broad Institute Genomics Platform"/>
            <consortium name="The Broad Institute Genome Sequencing Center for Infectious Disease"/>
            <person name="Wu L."/>
            <person name="Ma J."/>
        </authorList>
    </citation>
    <scope>NUCLEOTIDE SEQUENCE [LARGE SCALE GENOMIC DNA]</scope>
    <source>
        <strain evidence="5">NBRC 108565</strain>
    </source>
</reference>
<evidence type="ECO:0000256" key="1">
    <source>
        <dbReference type="ARBA" id="ARBA00022801"/>
    </source>
</evidence>
<evidence type="ECO:0000313" key="4">
    <source>
        <dbReference type="EMBL" id="BDZ41590.1"/>
    </source>
</evidence>
<name>A0ABM8G105_9CELL</name>
<organism evidence="4 5">
    <name type="scientific">Paraoerskovia sediminicola</name>
    <dbReference type="NCBI Taxonomy" id="1138587"/>
    <lineage>
        <taxon>Bacteria</taxon>
        <taxon>Bacillati</taxon>
        <taxon>Actinomycetota</taxon>
        <taxon>Actinomycetes</taxon>
        <taxon>Micrococcales</taxon>
        <taxon>Cellulomonadaceae</taxon>
        <taxon>Paraoerskovia</taxon>
    </lineage>
</organism>
<dbReference type="InterPro" id="IPR036890">
    <property type="entry name" value="HATPase_C_sf"/>
</dbReference>
<feature type="domain" description="PPM-type phosphatase" evidence="3">
    <location>
        <begin position="383"/>
        <end position="609"/>
    </location>
</feature>
<dbReference type="PANTHER" id="PTHR43156:SF2">
    <property type="entry name" value="STAGE II SPORULATION PROTEIN E"/>
    <property type="match status" value="1"/>
</dbReference>
<dbReference type="InterPro" id="IPR036457">
    <property type="entry name" value="PPM-type-like_dom_sf"/>
</dbReference>
<dbReference type="InterPro" id="IPR029016">
    <property type="entry name" value="GAF-like_dom_sf"/>
</dbReference>
<accession>A0ABM8G105</accession>
<dbReference type="Gene3D" id="3.30.565.10">
    <property type="entry name" value="Histidine kinase-like ATPase, C-terminal domain"/>
    <property type="match status" value="1"/>
</dbReference>
<dbReference type="SUPFAM" id="SSF81606">
    <property type="entry name" value="PP2C-like"/>
    <property type="match status" value="1"/>
</dbReference>
<dbReference type="SMART" id="SM00331">
    <property type="entry name" value="PP2C_SIG"/>
    <property type="match status" value="1"/>
</dbReference>
<feature type="compositionally biased region" description="Basic residues" evidence="2">
    <location>
        <begin position="219"/>
        <end position="228"/>
    </location>
</feature>
<dbReference type="EMBL" id="AP027729">
    <property type="protein sequence ID" value="BDZ41590.1"/>
    <property type="molecule type" value="Genomic_DNA"/>
</dbReference>
<dbReference type="Gene3D" id="3.60.40.10">
    <property type="entry name" value="PPM-type phosphatase domain"/>
    <property type="match status" value="1"/>
</dbReference>
<dbReference type="InterPro" id="IPR052016">
    <property type="entry name" value="Bact_Sigma-Reg"/>
</dbReference>
<dbReference type="Proteomes" id="UP001321475">
    <property type="component" value="Chromosome"/>
</dbReference>
<proteinExistence type="predicted"/>
<dbReference type="Pfam" id="PF13581">
    <property type="entry name" value="HATPase_c_2"/>
    <property type="match status" value="1"/>
</dbReference>
<dbReference type="Gene3D" id="3.30.450.40">
    <property type="match status" value="1"/>
</dbReference>
<protein>
    <recommendedName>
        <fullName evidence="3">PPM-type phosphatase domain-containing protein</fullName>
    </recommendedName>
</protein>
<dbReference type="SUPFAM" id="SSF55874">
    <property type="entry name" value="ATPase domain of HSP90 chaperone/DNA topoisomerase II/histidine kinase"/>
    <property type="match status" value="1"/>
</dbReference>
<dbReference type="Pfam" id="PF07228">
    <property type="entry name" value="SpoIIE"/>
    <property type="match status" value="1"/>
</dbReference>
<evidence type="ECO:0000259" key="3">
    <source>
        <dbReference type="SMART" id="SM00331"/>
    </source>
</evidence>
<feature type="region of interest" description="Disordered" evidence="2">
    <location>
        <begin position="214"/>
        <end position="237"/>
    </location>
</feature>
<dbReference type="InterPro" id="IPR001932">
    <property type="entry name" value="PPM-type_phosphatase-like_dom"/>
</dbReference>
<dbReference type="SUPFAM" id="SSF55781">
    <property type="entry name" value="GAF domain-like"/>
    <property type="match status" value="1"/>
</dbReference>
<sequence length="749" mass="79735">MSGTPMSSTPGVDPFVAEISPGLAARAATGSSLPMFLVRGLDEGEPVLGWANAAFAELVDVPLAGLVGRGTSVLSGSLLRPVDMVTMTDIMRAGRPAAVTVSAPGEAEGDVWFRLHLDPMRDETGALRSWAGVVVDVTALMVAQAQQAETLAIERRERTNLDTVWQVSELLADLDRPDVLGRIAERLGGSVVSWAGFYMNDGGLRFAEDVDVEAPPSGRGRRHVRRSGSRSGGPVEVDALGDSLLPGVATGVGEPGPDVPDAVQDLLDGVMSSPVVLTDAAHARGSASGWLADDLAHRLPAGLHGRVVEVHPVPGRRRVLGVMVVVRRRSPDVDVADVASVLQVSARRAGLAIDNARLYAREHRLAETLQRAMLPELADVQGLDVWTYYAPNSEHAQVGGDWYDVLQVTTEVVALVIGDVVGHDVEAAAAMGQLRSVVRSYAFERQEPAPVLERVDALVAGMRISRSASLVYGTLSRVAPPEAAGLRPEGADDAVPTWSFEYSRAGHLPPILVRNGMVTLLSDAGGPLIGFGSRPRSTGQADVYPGDVLLLYTDGLIERRDRALRVGLDALVETIGLVEARDAAGIGEELLTRLAEAPEDDVAVVVVRVPDPDTDAEAPVASPRSRRWLLPSEVASIARARHAVRRTCRAWDIDSVTSAELVVSEIVANGVLHGWGHIALRLFDTGDGLRIEVEDSNPAPPITTEGHANRAGGFGMQIVERLADWGWRPSPSGKIVWARIRPGVRLGDR</sequence>
<dbReference type="SUPFAM" id="SSF55785">
    <property type="entry name" value="PYP-like sensor domain (PAS domain)"/>
    <property type="match status" value="1"/>
</dbReference>
<evidence type="ECO:0000256" key="2">
    <source>
        <dbReference type="SAM" id="MobiDB-lite"/>
    </source>
</evidence>
<dbReference type="CDD" id="cd16936">
    <property type="entry name" value="HATPase_RsbW-like"/>
    <property type="match status" value="1"/>
</dbReference>
<keyword evidence="1" id="KW-0378">Hydrolase</keyword>
<keyword evidence="5" id="KW-1185">Reference proteome</keyword>